<feature type="domain" description="NADH-Ubiquinone oxidoreductase (complex I) chain 5 N-terminal" evidence="6">
    <location>
        <begin position="52"/>
        <end position="79"/>
    </location>
</feature>
<dbReference type="GO" id="GO:0042773">
    <property type="term" value="P:ATP synthesis coupled electron transport"/>
    <property type="evidence" value="ECO:0007669"/>
    <property type="project" value="InterPro"/>
</dbReference>
<dbReference type="PANTHER" id="PTHR42829:SF2">
    <property type="entry name" value="NADH-UBIQUINONE OXIDOREDUCTASE CHAIN 5"/>
    <property type="match status" value="1"/>
</dbReference>
<keyword evidence="2 5" id="KW-0812">Transmembrane</keyword>
<feature type="transmembrane region" description="Helical" evidence="5">
    <location>
        <begin position="27"/>
        <end position="48"/>
    </location>
</feature>
<gene>
    <name evidence="7" type="ORF">GcC1_00011</name>
</gene>
<dbReference type="GO" id="GO:0015990">
    <property type="term" value="P:electron transport coupled proton transport"/>
    <property type="evidence" value="ECO:0007669"/>
    <property type="project" value="TreeGrafter"/>
</dbReference>
<dbReference type="PANTHER" id="PTHR42829">
    <property type="entry name" value="NADH-UBIQUINONE OXIDOREDUCTASE CHAIN 5"/>
    <property type="match status" value="1"/>
</dbReference>
<evidence type="ECO:0000256" key="5">
    <source>
        <dbReference type="SAM" id="Phobius"/>
    </source>
</evidence>
<keyword evidence="7" id="KW-0255">Endonuclease</keyword>
<evidence type="ECO:0000256" key="3">
    <source>
        <dbReference type="ARBA" id="ARBA00022989"/>
    </source>
</evidence>
<feature type="transmembrane region" description="Helical" evidence="5">
    <location>
        <begin position="55"/>
        <end position="74"/>
    </location>
</feature>
<evidence type="ECO:0000256" key="4">
    <source>
        <dbReference type="ARBA" id="ARBA00023136"/>
    </source>
</evidence>
<evidence type="ECO:0000256" key="1">
    <source>
        <dbReference type="ARBA" id="ARBA00004141"/>
    </source>
</evidence>
<evidence type="ECO:0000313" key="8">
    <source>
        <dbReference type="Proteomes" id="UP000285405"/>
    </source>
</evidence>
<proteinExistence type="predicted"/>
<accession>A0A420HF88</accession>
<name>A0A420HF88_9PEZI</name>
<protein>
    <submittedName>
        <fullName evidence="7">Putative intron-encoded endonuclease 3</fullName>
    </submittedName>
</protein>
<dbReference type="AlphaFoldDB" id="A0A420HF88"/>
<keyword evidence="4 5" id="KW-0472">Membrane</keyword>
<evidence type="ECO:0000259" key="6">
    <source>
        <dbReference type="Pfam" id="PF00662"/>
    </source>
</evidence>
<organism evidence="7 8">
    <name type="scientific">Golovinomyces cichoracearum</name>
    <dbReference type="NCBI Taxonomy" id="62708"/>
    <lineage>
        <taxon>Eukaryota</taxon>
        <taxon>Fungi</taxon>
        <taxon>Dikarya</taxon>
        <taxon>Ascomycota</taxon>
        <taxon>Pezizomycotina</taxon>
        <taxon>Leotiomycetes</taxon>
        <taxon>Erysiphales</taxon>
        <taxon>Erysiphaceae</taxon>
        <taxon>Golovinomyces</taxon>
    </lineage>
</organism>
<comment type="caution">
    <text evidence="7">The sequence shown here is derived from an EMBL/GenBank/DDBJ whole genome shotgun (WGS) entry which is preliminary data.</text>
</comment>
<sequence length="84" mass="9089">MYLAIITLPLLGSVVSGFFGRKVGVNGAQLITSLCVIVTTLLAIVAFFEVVSMLIPVLIVSSLVHCYSIGYMSSDPQYHLVWVL</sequence>
<dbReference type="GO" id="GO:0003954">
    <property type="term" value="F:NADH dehydrogenase activity"/>
    <property type="evidence" value="ECO:0007669"/>
    <property type="project" value="TreeGrafter"/>
</dbReference>
<evidence type="ECO:0000256" key="2">
    <source>
        <dbReference type="ARBA" id="ARBA00022692"/>
    </source>
</evidence>
<keyword evidence="7" id="KW-0378">Hydrolase</keyword>
<evidence type="ECO:0000313" key="7">
    <source>
        <dbReference type="EMBL" id="RKF56049.1"/>
    </source>
</evidence>
<keyword evidence="7" id="KW-0540">Nuclease</keyword>
<dbReference type="Pfam" id="PF00662">
    <property type="entry name" value="Proton_antipo_N"/>
    <property type="match status" value="1"/>
</dbReference>
<comment type="subcellular location">
    <subcellularLocation>
        <location evidence="1">Membrane</location>
        <topology evidence="1">Multi-pass membrane protein</topology>
    </subcellularLocation>
</comment>
<keyword evidence="3 5" id="KW-1133">Transmembrane helix</keyword>
<dbReference type="GO" id="GO:0008137">
    <property type="term" value="F:NADH dehydrogenase (ubiquinone) activity"/>
    <property type="evidence" value="ECO:0007669"/>
    <property type="project" value="InterPro"/>
</dbReference>
<dbReference type="InterPro" id="IPR001516">
    <property type="entry name" value="Proton_antipo_N"/>
</dbReference>
<dbReference type="OrthoDB" id="2686308at2759"/>
<dbReference type="GO" id="GO:0004519">
    <property type="term" value="F:endonuclease activity"/>
    <property type="evidence" value="ECO:0007669"/>
    <property type="project" value="UniProtKB-KW"/>
</dbReference>
<dbReference type="EMBL" id="MCBR01019973">
    <property type="protein sequence ID" value="RKF56049.1"/>
    <property type="molecule type" value="Genomic_DNA"/>
</dbReference>
<reference evidence="7 8" key="1">
    <citation type="journal article" date="2018" name="BMC Genomics">
        <title>Comparative genome analyses reveal sequence features reflecting distinct modes of host-adaptation between dicot and monocot powdery mildew.</title>
        <authorList>
            <person name="Wu Y."/>
            <person name="Ma X."/>
            <person name="Pan Z."/>
            <person name="Kale S.D."/>
            <person name="Song Y."/>
            <person name="King H."/>
            <person name="Zhang Q."/>
            <person name="Presley C."/>
            <person name="Deng X."/>
            <person name="Wei C.I."/>
            <person name="Xiao S."/>
        </authorList>
    </citation>
    <scope>NUCLEOTIDE SEQUENCE [LARGE SCALE GENOMIC DNA]</scope>
    <source>
        <strain evidence="7">UCSC1</strain>
    </source>
</reference>
<dbReference type="GO" id="GO:0016020">
    <property type="term" value="C:membrane"/>
    <property type="evidence" value="ECO:0007669"/>
    <property type="project" value="UniProtKB-SubCell"/>
</dbReference>
<dbReference type="Proteomes" id="UP000285405">
    <property type="component" value="Unassembled WGS sequence"/>
</dbReference>
<dbReference type="InterPro" id="IPR003945">
    <property type="entry name" value="NU5C-like"/>
</dbReference>